<dbReference type="Pfam" id="PF00440">
    <property type="entry name" value="TetR_N"/>
    <property type="match status" value="1"/>
</dbReference>
<dbReference type="RefSeq" id="WP_179818971.1">
    <property type="nucleotide sequence ID" value="NZ_JACCCO010000001.1"/>
</dbReference>
<dbReference type="PRINTS" id="PR00400">
    <property type="entry name" value="TETREPRESSOR"/>
</dbReference>
<dbReference type="Pfam" id="PF02909">
    <property type="entry name" value="TetR_C_1"/>
    <property type="match status" value="1"/>
</dbReference>
<dbReference type="EMBL" id="JACCCO010000001">
    <property type="protein sequence ID" value="NYF39313.1"/>
    <property type="molecule type" value="Genomic_DNA"/>
</dbReference>
<keyword evidence="3 5" id="KW-0238">DNA-binding</keyword>
<organism evidence="8 9">
    <name type="scientific">Streptosporangium sandarakinum</name>
    <dbReference type="NCBI Taxonomy" id="1260955"/>
    <lineage>
        <taxon>Bacteria</taxon>
        <taxon>Bacillati</taxon>
        <taxon>Actinomycetota</taxon>
        <taxon>Actinomycetes</taxon>
        <taxon>Streptosporangiales</taxon>
        <taxon>Streptosporangiaceae</taxon>
        <taxon>Streptosporangium</taxon>
    </lineage>
</organism>
<dbReference type="SUPFAM" id="SSF48498">
    <property type="entry name" value="Tetracyclin repressor-like, C-terminal domain"/>
    <property type="match status" value="1"/>
</dbReference>
<dbReference type="SUPFAM" id="SSF46689">
    <property type="entry name" value="Homeodomain-like"/>
    <property type="match status" value="1"/>
</dbReference>
<evidence type="ECO:0000256" key="1">
    <source>
        <dbReference type="ARBA" id="ARBA00022491"/>
    </source>
</evidence>
<dbReference type="InterPro" id="IPR009057">
    <property type="entry name" value="Homeodomain-like_sf"/>
</dbReference>
<dbReference type="InterPro" id="IPR003012">
    <property type="entry name" value="Tet_transcr_reg_TetR"/>
</dbReference>
<gene>
    <name evidence="8" type="ORF">HDA43_001472</name>
</gene>
<keyword evidence="2" id="KW-0805">Transcription regulation</keyword>
<dbReference type="GO" id="GO:0000976">
    <property type="term" value="F:transcription cis-regulatory region binding"/>
    <property type="evidence" value="ECO:0007669"/>
    <property type="project" value="TreeGrafter"/>
</dbReference>
<proteinExistence type="predicted"/>
<dbReference type="GO" id="GO:0045892">
    <property type="term" value="P:negative regulation of DNA-templated transcription"/>
    <property type="evidence" value="ECO:0007669"/>
    <property type="project" value="InterPro"/>
</dbReference>
<comment type="caution">
    <text evidence="8">The sequence shown here is derived from an EMBL/GenBank/DDBJ whole genome shotgun (WGS) entry which is preliminary data.</text>
</comment>
<dbReference type="InterPro" id="IPR001647">
    <property type="entry name" value="HTH_TetR"/>
</dbReference>
<dbReference type="Gene3D" id="1.10.357.10">
    <property type="entry name" value="Tetracycline Repressor, domain 2"/>
    <property type="match status" value="1"/>
</dbReference>
<evidence type="ECO:0000256" key="3">
    <source>
        <dbReference type="ARBA" id="ARBA00023125"/>
    </source>
</evidence>
<accession>A0A852UVS1</accession>
<dbReference type="Proteomes" id="UP000576393">
    <property type="component" value="Unassembled WGS sequence"/>
</dbReference>
<dbReference type="InterPro" id="IPR036271">
    <property type="entry name" value="Tet_transcr_reg_TetR-rel_C_sf"/>
</dbReference>
<evidence type="ECO:0000313" key="9">
    <source>
        <dbReference type="Proteomes" id="UP000576393"/>
    </source>
</evidence>
<evidence type="ECO:0000256" key="2">
    <source>
        <dbReference type="ARBA" id="ARBA00023015"/>
    </source>
</evidence>
<evidence type="ECO:0000256" key="6">
    <source>
        <dbReference type="SAM" id="MobiDB-lite"/>
    </source>
</evidence>
<dbReference type="InterPro" id="IPR004111">
    <property type="entry name" value="Repressor_TetR_C"/>
</dbReference>
<reference evidence="8 9" key="1">
    <citation type="submission" date="2020-07" db="EMBL/GenBank/DDBJ databases">
        <title>Sequencing the genomes of 1000 actinobacteria strains.</title>
        <authorList>
            <person name="Klenk H.-P."/>
        </authorList>
    </citation>
    <scope>NUCLEOTIDE SEQUENCE [LARGE SCALE GENOMIC DNA]</scope>
    <source>
        <strain evidence="8 9">DSM 45763</strain>
    </source>
</reference>
<protein>
    <submittedName>
        <fullName evidence="8">AcrR family transcriptional regulator</fullName>
    </submittedName>
</protein>
<dbReference type="GO" id="GO:0003700">
    <property type="term" value="F:DNA-binding transcription factor activity"/>
    <property type="evidence" value="ECO:0007669"/>
    <property type="project" value="TreeGrafter"/>
</dbReference>
<evidence type="ECO:0000313" key="8">
    <source>
        <dbReference type="EMBL" id="NYF39313.1"/>
    </source>
</evidence>
<dbReference type="PROSITE" id="PS50977">
    <property type="entry name" value="HTH_TETR_2"/>
    <property type="match status" value="1"/>
</dbReference>
<sequence length="295" mass="33447">MAQGRAGDPDHGVELLWREAEREPRPGLSLRRIVRAAIELADAEGLEGLSMRKVADRLGFTTMSLYRHVPGRDQLVDLMRDEVLGEVLAEAPEEGPGAEGGWRERLVEVARQGWELRGRHPWLAEVRGSRHLPGPNAVAHYDYMLGTLTGTALRPSEVIAVIDLLGRFVDAEALLLAETRREERRSGVSEQDWWGARDSLYERLDRYPTLTRLWETGGWDHPEDSFTFGLRRLLDGVEVLVRERERESDESRDETSPESCPECGTPLDAAPSGRPRVYCSRACRQRAYRRRRADA</sequence>
<dbReference type="Gene3D" id="1.10.10.60">
    <property type="entry name" value="Homeodomain-like"/>
    <property type="match status" value="1"/>
</dbReference>
<feature type="domain" description="HTH tetR-type" evidence="7">
    <location>
        <begin position="27"/>
        <end position="87"/>
    </location>
</feature>
<name>A0A852UVS1_9ACTN</name>
<feature type="region of interest" description="Disordered" evidence="6">
    <location>
        <begin position="244"/>
        <end position="275"/>
    </location>
</feature>
<dbReference type="PANTHER" id="PTHR30055">
    <property type="entry name" value="HTH-TYPE TRANSCRIPTIONAL REGULATOR RUTR"/>
    <property type="match status" value="1"/>
</dbReference>
<feature type="DNA-binding region" description="H-T-H motif" evidence="5">
    <location>
        <begin position="50"/>
        <end position="69"/>
    </location>
</feature>
<keyword evidence="9" id="KW-1185">Reference proteome</keyword>
<dbReference type="GO" id="GO:0046677">
    <property type="term" value="P:response to antibiotic"/>
    <property type="evidence" value="ECO:0007669"/>
    <property type="project" value="InterPro"/>
</dbReference>
<keyword evidence="1" id="KW-0678">Repressor</keyword>
<keyword evidence="4" id="KW-0804">Transcription</keyword>
<evidence type="ECO:0000256" key="5">
    <source>
        <dbReference type="PROSITE-ProRule" id="PRU00335"/>
    </source>
</evidence>
<dbReference type="InterPro" id="IPR050109">
    <property type="entry name" value="HTH-type_TetR-like_transc_reg"/>
</dbReference>
<evidence type="ECO:0000256" key="4">
    <source>
        <dbReference type="ARBA" id="ARBA00023163"/>
    </source>
</evidence>
<evidence type="ECO:0000259" key="7">
    <source>
        <dbReference type="PROSITE" id="PS50977"/>
    </source>
</evidence>
<dbReference type="PANTHER" id="PTHR30055:SF151">
    <property type="entry name" value="TRANSCRIPTIONAL REGULATORY PROTEIN"/>
    <property type="match status" value="1"/>
</dbReference>
<feature type="compositionally biased region" description="Basic and acidic residues" evidence="6">
    <location>
        <begin position="244"/>
        <end position="255"/>
    </location>
</feature>
<dbReference type="AlphaFoldDB" id="A0A852UVS1"/>